<keyword evidence="4" id="KW-1185">Reference proteome</keyword>
<evidence type="ECO:0000256" key="1">
    <source>
        <dbReference type="SAM" id="MobiDB-lite"/>
    </source>
</evidence>
<evidence type="ECO:0000313" key="4">
    <source>
        <dbReference type="Proteomes" id="UP000076830"/>
    </source>
</evidence>
<organism evidence="3 4">
    <name type="scientific">Dokdonella koreensis DS-123</name>
    <dbReference type="NCBI Taxonomy" id="1300342"/>
    <lineage>
        <taxon>Bacteria</taxon>
        <taxon>Pseudomonadati</taxon>
        <taxon>Pseudomonadota</taxon>
        <taxon>Gammaproteobacteria</taxon>
        <taxon>Lysobacterales</taxon>
        <taxon>Rhodanobacteraceae</taxon>
        <taxon>Dokdonella</taxon>
    </lineage>
</organism>
<evidence type="ECO:0000313" key="3">
    <source>
        <dbReference type="EMBL" id="ANB16916.1"/>
    </source>
</evidence>
<evidence type="ECO:0000256" key="2">
    <source>
        <dbReference type="SAM" id="Phobius"/>
    </source>
</evidence>
<proteinExistence type="predicted"/>
<dbReference type="Proteomes" id="UP000076830">
    <property type="component" value="Chromosome"/>
</dbReference>
<gene>
    <name evidence="3" type="ORF">I596_885</name>
</gene>
<feature type="transmembrane region" description="Helical" evidence="2">
    <location>
        <begin position="67"/>
        <end position="87"/>
    </location>
</feature>
<sequence>MSRHRSRGALPHRLAVRVRASASEPLRPRRTVARPGPSRGGRETGRHVAASPVGGLRRHAKKGSSPIRGNPTTAAFVTVALAVAVAVGA</sequence>
<dbReference type="AlphaFoldDB" id="A0A167GP04"/>
<keyword evidence="2" id="KW-0472">Membrane</keyword>
<name>A0A167GP04_9GAMM</name>
<reference evidence="3 4" key="1">
    <citation type="submission" date="2016-04" db="EMBL/GenBank/DDBJ databases">
        <title>Complete genome sequence of Dokdonella koreensis DS-123T.</title>
        <authorList>
            <person name="Kim J.F."/>
            <person name="Lee H."/>
            <person name="Kwak M.-J."/>
        </authorList>
    </citation>
    <scope>NUCLEOTIDE SEQUENCE [LARGE SCALE GENOMIC DNA]</scope>
    <source>
        <strain evidence="3 4">DS-123</strain>
    </source>
</reference>
<accession>A0A167GP04</accession>
<dbReference type="KEGG" id="dko:I596_885"/>
<keyword evidence="2" id="KW-1133">Transmembrane helix</keyword>
<keyword evidence="2" id="KW-0812">Transmembrane</keyword>
<protein>
    <submittedName>
        <fullName evidence="3">Uncharacterized protein</fullName>
    </submittedName>
</protein>
<feature type="region of interest" description="Disordered" evidence="1">
    <location>
        <begin position="1"/>
        <end position="71"/>
    </location>
</feature>
<dbReference type="EMBL" id="CP015249">
    <property type="protein sequence ID" value="ANB16916.1"/>
    <property type="molecule type" value="Genomic_DNA"/>
</dbReference>